<accession>A0ABS6FZ33</accession>
<organism evidence="1 2">
    <name type="scientific">Alkaliphilus flagellatus</name>
    <dbReference type="NCBI Taxonomy" id="2841507"/>
    <lineage>
        <taxon>Bacteria</taxon>
        <taxon>Bacillati</taxon>
        <taxon>Bacillota</taxon>
        <taxon>Clostridia</taxon>
        <taxon>Peptostreptococcales</taxon>
        <taxon>Natronincolaceae</taxon>
        <taxon>Alkaliphilus</taxon>
    </lineage>
</organism>
<evidence type="ECO:0000313" key="1">
    <source>
        <dbReference type="EMBL" id="MBU5675146.1"/>
    </source>
</evidence>
<dbReference type="Proteomes" id="UP000779508">
    <property type="component" value="Unassembled WGS sequence"/>
</dbReference>
<dbReference type="InterPro" id="IPR045654">
    <property type="entry name" value="DUF6395"/>
</dbReference>
<gene>
    <name evidence="1" type="ORF">KQI88_01785</name>
</gene>
<dbReference type="EMBL" id="JAHLQK010000001">
    <property type="protein sequence ID" value="MBU5675146.1"/>
    <property type="molecule type" value="Genomic_DNA"/>
</dbReference>
<evidence type="ECO:0000313" key="2">
    <source>
        <dbReference type="Proteomes" id="UP000779508"/>
    </source>
</evidence>
<proteinExistence type="predicted"/>
<evidence type="ECO:0008006" key="3">
    <source>
        <dbReference type="Google" id="ProtNLM"/>
    </source>
</evidence>
<comment type="caution">
    <text evidence="1">The sequence shown here is derived from an EMBL/GenBank/DDBJ whole genome shotgun (WGS) entry which is preliminary data.</text>
</comment>
<protein>
    <recommendedName>
        <fullName evidence="3">7-cyano-7-deazaguanine synthase (Queuosine biosynthesis)</fullName>
    </recommendedName>
</protein>
<keyword evidence="2" id="KW-1185">Reference proteome</keyword>
<dbReference type="Pfam" id="PF19932">
    <property type="entry name" value="DUF6395"/>
    <property type="match status" value="1"/>
</dbReference>
<dbReference type="RefSeq" id="WP_216414647.1">
    <property type="nucleotide sequence ID" value="NZ_JAHLQK010000001.1"/>
</dbReference>
<sequence length="434" mass="49671">MKVEYKCKKGILKFYFRLHEDDRITYQNATMTRQTCTVRLPIDWNIDSIHPDVLALVTILIIYPFTGSKIILPIGVSKTFHDKFKECTNKKILPVNHSLQARSIPQNGFPALSYSGGVDSTAALVLLPSETKLFYLDRIIPDGVSTKTLYKKEAAHFACKILRESGRSVYQIETDLEYIRTRVGFPVDVAAAIPVLLLSDYIGLDSVAFGTPIETAYKISNPVFEDYAQRLHFLRWGKLFEIVGVPFNQVVAGISEIATLKIVMDSPYYDIAESCVRGEVGKPCMNCFKCFRKKLIELTIKNKDIDDDFLSKLFKIPSAELYLSQFPAYFECLFAYIASKYKGNHQLMNLLKKKTRGDILDLSWFEKWYSPSIELVPPKYQSFVKNQISKYLETMTAFDENNMKSLSAYDVINSKELKEYSDEFAKAIRVFNMV</sequence>
<reference evidence="1 2" key="1">
    <citation type="submission" date="2021-06" db="EMBL/GenBank/DDBJ databases">
        <authorList>
            <person name="Sun Q."/>
            <person name="Li D."/>
        </authorList>
    </citation>
    <scope>NUCLEOTIDE SEQUENCE [LARGE SCALE GENOMIC DNA]</scope>
    <source>
        <strain evidence="1 2">MSJ-5</strain>
    </source>
</reference>
<name>A0ABS6FZ33_9FIRM</name>